<dbReference type="PRINTS" id="PR00260">
    <property type="entry name" value="CHEMTRNSDUCR"/>
</dbReference>
<evidence type="ECO:0000313" key="10">
    <source>
        <dbReference type="Proteomes" id="UP000242415"/>
    </source>
</evidence>
<dbReference type="EMBL" id="FNPH01000003">
    <property type="protein sequence ID" value="SDY80020.1"/>
    <property type="molecule type" value="Genomic_DNA"/>
</dbReference>
<accession>A0A1H3MU85</accession>
<dbReference type="RefSeq" id="WP_091555546.1">
    <property type="nucleotide sequence ID" value="NZ_FNPH01000003.1"/>
</dbReference>
<keyword evidence="3 5" id="KW-0807">Transducer</keyword>
<dbReference type="InterPro" id="IPR003660">
    <property type="entry name" value="HAMP_dom"/>
</dbReference>
<organism evidence="9 10">
    <name type="scientific">Micromonospora pattaloongensis</name>
    <dbReference type="NCBI Taxonomy" id="405436"/>
    <lineage>
        <taxon>Bacteria</taxon>
        <taxon>Bacillati</taxon>
        <taxon>Actinomycetota</taxon>
        <taxon>Actinomycetes</taxon>
        <taxon>Micromonosporales</taxon>
        <taxon>Micromonosporaceae</taxon>
        <taxon>Micromonospora</taxon>
    </lineage>
</organism>
<evidence type="ECO:0000256" key="6">
    <source>
        <dbReference type="SAM" id="Phobius"/>
    </source>
</evidence>
<dbReference type="Pfam" id="PF00015">
    <property type="entry name" value="MCPsignal"/>
    <property type="match status" value="1"/>
</dbReference>
<dbReference type="SMART" id="SM00304">
    <property type="entry name" value="HAMP"/>
    <property type="match status" value="1"/>
</dbReference>
<gene>
    <name evidence="9" type="ORF">SAMN05444365_103519</name>
</gene>
<keyword evidence="6" id="KW-0472">Membrane</keyword>
<dbReference type="PANTHER" id="PTHR32089:SF112">
    <property type="entry name" value="LYSOZYME-LIKE PROTEIN-RELATED"/>
    <property type="match status" value="1"/>
</dbReference>
<dbReference type="GO" id="GO:0016020">
    <property type="term" value="C:membrane"/>
    <property type="evidence" value="ECO:0007669"/>
    <property type="project" value="InterPro"/>
</dbReference>
<feature type="domain" description="Methyl-accepting transducer" evidence="7">
    <location>
        <begin position="280"/>
        <end position="509"/>
    </location>
</feature>
<evidence type="ECO:0000313" key="9">
    <source>
        <dbReference type="EMBL" id="SDY80020.1"/>
    </source>
</evidence>
<dbReference type="PROSITE" id="PS50885">
    <property type="entry name" value="HAMP"/>
    <property type="match status" value="1"/>
</dbReference>
<keyword evidence="2 6" id="KW-1133">Transmembrane helix</keyword>
<evidence type="ECO:0000259" key="8">
    <source>
        <dbReference type="PROSITE" id="PS50885"/>
    </source>
</evidence>
<evidence type="ECO:0000256" key="2">
    <source>
        <dbReference type="ARBA" id="ARBA00022989"/>
    </source>
</evidence>
<keyword evidence="10" id="KW-1185">Reference proteome</keyword>
<feature type="transmembrane region" description="Helical" evidence="6">
    <location>
        <begin position="190"/>
        <end position="208"/>
    </location>
</feature>
<dbReference type="PROSITE" id="PS50111">
    <property type="entry name" value="CHEMOTAXIS_TRANSDUC_2"/>
    <property type="match status" value="1"/>
</dbReference>
<sequence length="524" mass="55248">MNKNPLRGSIQARLITAFLVVAALLVAVGLLNTLQQRDLKDRATAMAQRDVTPLADLRATQALMYDFSVTDLVREVVPDPQAKKFYTDRAQQLVAGVEPALQKLRADAPAELKPQVDRLVETWRTFLSSHEQRAANTDPAKAKELNDTTTKLYTKVNEEIAALSATLVQDSTQQRAAMEDLYGTSRNRTIVLVAVGVLLAVALGVLVARSVRRPVAAMVDSLERLAEGDLTHEVDVRSDDEIGRMGHALRRALDNVRETVAAVAGSASMLSSSASTLSAASREMSGAAQSTSERAVRVSSAADAVLGNVQTVASSSDQMSASIREIARNAGEAARVGAEAAAAAESTNETIARLGESSAEIGNVVKVITSIAEQTNLLALNATIEAARAGDAGKGFAVVASEVKDLAQETAKATEDISRRVEKIQMDSEGAVGAIAAISQVISRINEFQTTIASAVEEQAATSAEMTRNVAAAADGSGDITKGIAEVADATRSTNAGVTETEHAAGQLAELSAELERLVARFRY</sequence>
<reference evidence="10" key="1">
    <citation type="submission" date="2016-10" db="EMBL/GenBank/DDBJ databases">
        <authorList>
            <person name="Varghese N."/>
            <person name="Submissions S."/>
        </authorList>
    </citation>
    <scope>NUCLEOTIDE SEQUENCE [LARGE SCALE GENOMIC DNA]</scope>
    <source>
        <strain evidence="10">DSM 45245</strain>
    </source>
</reference>
<dbReference type="PANTHER" id="PTHR32089">
    <property type="entry name" value="METHYL-ACCEPTING CHEMOTAXIS PROTEIN MCPB"/>
    <property type="match status" value="1"/>
</dbReference>
<dbReference type="GO" id="GO:0006935">
    <property type="term" value="P:chemotaxis"/>
    <property type="evidence" value="ECO:0007669"/>
    <property type="project" value="InterPro"/>
</dbReference>
<dbReference type="Gene3D" id="1.10.287.950">
    <property type="entry name" value="Methyl-accepting chemotaxis protein"/>
    <property type="match status" value="1"/>
</dbReference>
<evidence type="ECO:0000256" key="3">
    <source>
        <dbReference type="ARBA" id="ARBA00023224"/>
    </source>
</evidence>
<dbReference type="SUPFAM" id="SSF58104">
    <property type="entry name" value="Methyl-accepting chemotaxis protein (MCP) signaling domain"/>
    <property type="match status" value="1"/>
</dbReference>
<evidence type="ECO:0000256" key="1">
    <source>
        <dbReference type="ARBA" id="ARBA00022692"/>
    </source>
</evidence>
<dbReference type="InterPro" id="IPR004090">
    <property type="entry name" value="Chemotax_Me-accpt_rcpt"/>
</dbReference>
<dbReference type="GO" id="GO:0007165">
    <property type="term" value="P:signal transduction"/>
    <property type="evidence" value="ECO:0007669"/>
    <property type="project" value="UniProtKB-KW"/>
</dbReference>
<proteinExistence type="inferred from homology"/>
<name>A0A1H3MU85_9ACTN</name>
<evidence type="ECO:0000256" key="5">
    <source>
        <dbReference type="PROSITE-ProRule" id="PRU00284"/>
    </source>
</evidence>
<dbReference type="GO" id="GO:0004888">
    <property type="term" value="F:transmembrane signaling receptor activity"/>
    <property type="evidence" value="ECO:0007669"/>
    <property type="project" value="InterPro"/>
</dbReference>
<dbReference type="OrthoDB" id="1115140at2"/>
<dbReference type="AlphaFoldDB" id="A0A1H3MU85"/>
<dbReference type="STRING" id="405436.SAMN05444365_103519"/>
<comment type="similarity">
    <text evidence="4">Belongs to the methyl-accepting chemotaxis (MCP) protein family.</text>
</comment>
<dbReference type="Pfam" id="PF00672">
    <property type="entry name" value="HAMP"/>
    <property type="match status" value="1"/>
</dbReference>
<feature type="transmembrane region" description="Helical" evidence="6">
    <location>
        <begin position="12"/>
        <end position="34"/>
    </location>
</feature>
<dbReference type="Proteomes" id="UP000242415">
    <property type="component" value="Unassembled WGS sequence"/>
</dbReference>
<dbReference type="InterPro" id="IPR004089">
    <property type="entry name" value="MCPsignal_dom"/>
</dbReference>
<dbReference type="CDD" id="cd06225">
    <property type="entry name" value="HAMP"/>
    <property type="match status" value="1"/>
</dbReference>
<dbReference type="SMART" id="SM00283">
    <property type="entry name" value="MA"/>
    <property type="match status" value="1"/>
</dbReference>
<protein>
    <submittedName>
        <fullName evidence="9">Methyl-accepting chemotaxis protein</fullName>
    </submittedName>
</protein>
<evidence type="ECO:0000259" key="7">
    <source>
        <dbReference type="PROSITE" id="PS50111"/>
    </source>
</evidence>
<feature type="domain" description="HAMP" evidence="8">
    <location>
        <begin position="209"/>
        <end position="261"/>
    </location>
</feature>
<evidence type="ECO:0000256" key="4">
    <source>
        <dbReference type="ARBA" id="ARBA00029447"/>
    </source>
</evidence>
<keyword evidence="1 6" id="KW-0812">Transmembrane</keyword>